<evidence type="ECO:0000259" key="1">
    <source>
        <dbReference type="Pfam" id="PF22917"/>
    </source>
</evidence>
<dbReference type="AlphaFoldDB" id="A0A3D8SE52"/>
<reference evidence="2 3" key="1">
    <citation type="journal article" date="2018" name="IMA Fungus">
        <title>IMA Genome-F 9: Draft genome sequence of Annulohypoxylon stygium, Aspergillus mulundensis, Berkeleyomyces basicola (syn. Thielaviopsis basicola), Ceratocystis smalleyi, two Cercospora beticola strains, Coleophoma cylindrospora, Fusarium fracticaudum, Phialophora cf. hyalina, and Morchella septimelata.</title>
        <authorList>
            <person name="Wingfield B.D."/>
            <person name="Bills G.F."/>
            <person name="Dong Y."/>
            <person name="Huang W."/>
            <person name="Nel W.J."/>
            <person name="Swalarsk-Parry B.S."/>
            <person name="Vaghefi N."/>
            <person name="Wilken P.M."/>
            <person name="An Z."/>
            <person name="de Beer Z.W."/>
            <person name="De Vos L."/>
            <person name="Chen L."/>
            <person name="Duong T.A."/>
            <person name="Gao Y."/>
            <person name="Hammerbacher A."/>
            <person name="Kikkert J.R."/>
            <person name="Li Y."/>
            <person name="Li H."/>
            <person name="Li K."/>
            <person name="Li Q."/>
            <person name="Liu X."/>
            <person name="Ma X."/>
            <person name="Naidoo K."/>
            <person name="Pethybridge S.J."/>
            <person name="Sun J."/>
            <person name="Steenkamp E.T."/>
            <person name="van der Nest M.A."/>
            <person name="van Wyk S."/>
            <person name="Wingfield M.J."/>
            <person name="Xiong C."/>
            <person name="Yue Q."/>
            <person name="Zhang X."/>
        </authorList>
    </citation>
    <scope>NUCLEOTIDE SEQUENCE [LARGE SCALE GENOMIC DNA]</scope>
    <source>
        <strain evidence="2 3">BP6252</strain>
    </source>
</reference>
<evidence type="ECO:0000313" key="3">
    <source>
        <dbReference type="Proteomes" id="UP000256645"/>
    </source>
</evidence>
<protein>
    <recommendedName>
        <fullName evidence="1">PRISE-like Rossmann-fold domain-containing protein</fullName>
    </recommendedName>
</protein>
<dbReference type="EMBL" id="PDLM01000002">
    <property type="protein sequence ID" value="RDW84374.1"/>
    <property type="molecule type" value="Genomic_DNA"/>
</dbReference>
<dbReference type="InterPro" id="IPR055222">
    <property type="entry name" value="PRISE-like_Rossmann-fold"/>
</dbReference>
<dbReference type="PANTHER" id="PTHR32487:SF4">
    <property type="entry name" value="SIRQ PROTEIN"/>
    <property type="match status" value="1"/>
</dbReference>
<accession>A0A3D8SE52</accession>
<name>A0A3D8SE52_9HELO</name>
<organism evidence="2 3">
    <name type="scientific">Coleophoma cylindrospora</name>
    <dbReference type="NCBI Taxonomy" id="1849047"/>
    <lineage>
        <taxon>Eukaryota</taxon>
        <taxon>Fungi</taxon>
        <taxon>Dikarya</taxon>
        <taxon>Ascomycota</taxon>
        <taxon>Pezizomycotina</taxon>
        <taxon>Leotiomycetes</taxon>
        <taxon>Helotiales</taxon>
        <taxon>Dermateaceae</taxon>
        <taxon>Coleophoma</taxon>
    </lineage>
</organism>
<dbReference type="Gene3D" id="3.40.50.720">
    <property type="entry name" value="NAD(P)-binding Rossmann-like Domain"/>
    <property type="match status" value="1"/>
</dbReference>
<comment type="caution">
    <text evidence="2">The sequence shown here is derived from an EMBL/GenBank/DDBJ whole genome shotgun (WGS) entry which is preliminary data.</text>
</comment>
<dbReference type="Pfam" id="PF22917">
    <property type="entry name" value="PRISE"/>
    <property type="match status" value="1"/>
</dbReference>
<gene>
    <name evidence="2" type="ORF">BP6252_01964</name>
</gene>
<sequence length="382" mass="42728">MTKNHALVFGASGVAGWGVVEQLLENYPVKDTFLTTTAIVNRPLTFEESRWPGPSPDKPELDLVSGIDLTEGSPEDFAAVLKSKVKGIAEITHVYYYAYKPDEPEKEVSTNVRMLERVIFALKKLSPNLKFIVFPSGSKAYGAVLVPGGYFKAPYDETMVLPEEENKKIFYWEFQKLLARESKDESWTWCDIRPDAVIGFVPNGSQYNLTAHWANYLSAYALLEGKGSQVPFPGTPAVYKSKYNEASSTMIGRISIWASLNPQKSSEQTFNIADQAKGESMQERWPALCSYFGLEGVPPSESRGALLPGAYVKAHRHELQKKGIKGTEVFKAEFLDHYGFIFDFDRQFSLQKARGAGFADEVDPNQSWFTAFDRFKAAGMLS</sequence>
<feature type="domain" description="PRISE-like Rossmann-fold" evidence="1">
    <location>
        <begin position="6"/>
        <end position="381"/>
    </location>
</feature>
<dbReference type="InterPro" id="IPR036291">
    <property type="entry name" value="NAD(P)-bd_dom_sf"/>
</dbReference>
<evidence type="ECO:0000313" key="2">
    <source>
        <dbReference type="EMBL" id="RDW84374.1"/>
    </source>
</evidence>
<dbReference type="STRING" id="1849047.A0A3D8SE52"/>
<dbReference type="PANTHER" id="PTHR32487">
    <property type="entry name" value="3-OXO-DELTA(4,5)-STEROID 5-BETA-REDUCTASE"/>
    <property type="match status" value="1"/>
</dbReference>
<proteinExistence type="predicted"/>
<keyword evidence="3" id="KW-1185">Reference proteome</keyword>
<dbReference type="OrthoDB" id="1731983at2759"/>
<dbReference type="SUPFAM" id="SSF51735">
    <property type="entry name" value="NAD(P)-binding Rossmann-fold domains"/>
    <property type="match status" value="1"/>
</dbReference>
<dbReference type="Proteomes" id="UP000256645">
    <property type="component" value="Unassembled WGS sequence"/>
</dbReference>